<gene>
    <name evidence="2" type="ORF">GCM10023144_18410</name>
</gene>
<dbReference type="EMBL" id="BAABFO010000007">
    <property type="protein sequence ID" value="GAA4330589.1"/>
    <property type="molecule type" value="Genomic_DNA"/>
</dbReference>
<dbReference type="CDD" id="cd06433">
    <property type="entry name" value="GT_2_WfgS_like"/>
    <property type="match status" value="1"/>
</dbReference>
<dbReference type="InterPro" id="IPR029044">
    <property type="entry name" value="Nucleotide-diphossugar_trans"/>
</dbReference>
<evidence type="ECO:0000313" key="2">
    <source>
        <dbReference type="EMBL" id="GAA4330589.1"/>
    </source>
</evidence>
<protein>
    <submittedName>
        <fullName evidence="2">Glycosyltransferase family 2 protein</fullName>
    </submittedName>
</protein>
<dbReference type="RefSeq" id="WP_345248590.1">
    <property type="nucleotide sequence ID" value="NZ_BAABFO010000007.1"/>
</dbReference>
<accession>A0ABP8GVP9</accession>
<dbReference type="Proteomes" id="UP001501671">
    <property type="component" value="Unassembled WGS sequence"/>
</dbReference>
<proteinExistence type="predicted"/>
<evidence type="ECO:0000259" key="1">
    <source>
        <dbReference type="Pfam" id="PF00535"/>
    </source>
</evidence>
<dbReference type="PANTHER" id="PTHR43685">
    <property type="entry name" value="GLYCOSYLTRANSFERASE"/>
    <property type="match status" value="1"/>
</dbReference>
<reference evidence="3" key="1">
    <citation type="journal article" date="2019" name="Int. J. Syst. Evol. Microbiol.">
        <title>The Global Catalogue of Microorganisms (GCM) 10K type strain sequencing project: providing services to taxonomists for standard genome sequencing and annotation.</title>
        <authorList>
            <consortium name="The Broad Institute Genomics Platform"/>
            <consortium name="The Broad Institute Genome Sequencing Center for Infectious Disease"/>
            <person name="Wu L."/>
            <person name="Ma J."/>
        </authorList>
    </citation>
    <scope>NUCLEOTIDE SEQUENCE [LARGE SCALE GENOMIC DNA]</scope>
    <source>
        <strain evidence="3">JCM 17666</strain>
    </source>
</reference>
<keyword evidence="3" id="KW-1185">Reference proteome</keyword>
<evidence type="ECO:0000313" key="3">
    <source>
        <dbReference type="Proteomes" id="UP001501671"/>
    </source>
</evidence>
<organism evidence="2 3">
    <name type="scientific">Pigmentiphaga soli</name>
    <dbReference type="NCBI Taxonomy" id="1007095"/>
    <lineage>
        <taxon>Bacteria</taxon>
        <taxon>Pseudomonadati</taxon>
        <taxon>Pseudomonadota</taxon>
        <taxon>Betaproteobacteria</taxon>
        <taxon>Burkholderiales</taxon>
        <taxon>Alcaligenaceae</taxon>
        <taxon>Pigmentiphaga</taxon>
    </lineage>
</organism>
<sequence>MRKQYAAATQQLTDFVSRLRPPPPVAQALLPRLTVVTPSYNQGRFLERTILSVLNQGYPNLEYIIIDGGSSDDSVDIIRRYAGHLAYWESKPDRGQSHAINKGFRRATGDYVCWQNSDDLFFPGALLRLGRAAAADWPPIVSGNLYLADADNRIFREVRYTPVDRGMLTVVKASIPNQSAIFRRDLLERYGALDEGKRYCMDLDLWSRLLPTGTNVMAHDAYGVYTVHDATKTVLLQDVLQRERSQIIEGIRRSGPRIGRPRAWSYRAAKVAAHVRQGDLFYLLEKAVAKLAGRDDWDAQ</sequence>
<dbReference type="PANTHER" id="PTHR43685:SF11">
    <property type="entry name" value="GLYCOSYLTRANSFERASE TAGX-RELATED"/>
    <property type="match status" value="1"/>
</dbReference>
<dbReference type="InterPro" id="IPR001173">
    <property type="entry name" value="Glyco_trans_2-like"/>
</dbReference>
<dbReference type="Pfam" id="PF00535">
    <property type="entry name" value="Glycos_transf_2"/>
    <property type="match status" value="1"/>
</dbReference>
<comment type="caution">
    <text evidence="2">The sequence shown here is derived from an EMBL/GenBank/DDBJ whole genome shotgun (WGS) entry which is preliminary data.</text>
</comment>
<name>A0ABP8GVP9_9BURK</name>
<feature type="domain" description="Glycosyltransferase 2-like" evidence="1">
    <location>
        <begin position="34"/>
        <end position="190"/>
    </location>
</feature>
<dbReference type="SUPFAM" id="SSF53448">
    <property type="entry name" value="Nucleotide-diphospho-sugar transferases"/>
    <property type="match status" value="1"/>
</dbReference>
<dbReference type="InterPro" id="IPR050834">
    <property type="entry name" value="Glycosyltransf_2"/>
</dbReference>
<dbReference type="Gene3D" id="3.90.550.10">
    <property type="entry name" value="Spore Coat Polysaccharide Biosynthesis Protein SpsA, Chain A"/>
    <property type="match status" value="1"/>
</dbReference>